<protein>
    <submittedName>
        <fullName evidence="2">Uncharacterized protein</fullName>
    </submittedName>
</protein>
<evidence type="ECO:0000313" key="2">
    <source>
        <dbReference type="EMBL" id="UQA97436.1"/>
    </source>
</evidence>
<feature type="region of interest" description="Disordered" evidence="1">
    <location>
        <begin position="1"/>
        <end position="28"/>
    </location>
</feature>
<evidence type="ECO:0000256" key="1">
    <source>
        <dbReference type="SAM" id="MobiDB-lite"/>
    </source>
</evidence>
<reference evidence="2" key="1">
    <citation type="submission" date="2021-10" db="EMBL/GenBank/DDBJ databases">
        <title>Streptomyces nigrumlapis sp.nov.,an antimicrobial producing actinobacterium isolated from Black Gobi rocks.</title>
        <authorList>
            <person name="Wen Y."/>
            <person name="Zhang W."/>
            <person name="Liu X.G."/>
        </authorList>
    </citation>
    <scope>NUCLEOTIDE SEQUENCE</scope>
    <source>
        <strain evidence="2">ST13-2-2</strain>
    </source>
</reference>
<evidence type="ECO:0000313" key="3">
    <source>
        <dbReference type="Proteomes" id="UP000830115"/>
    </source>
</evidence>
<organism evidence="2 3">
    <name type="scientific">Streptomyces halobius</name>
    <dbReference type="NCBI Taxonomy" id="2879846"/>
    <lineage>
        <taxon>Bacteria</taxon>
        <taxon>Bacillati</taxon>
        <taxon>Actinomycetota</taxon>
        <taxon>Actinomycetes</taxon>
        <taxon>Kitasatosporales</taxon>
        <taxon>Streptomycetaceae</taxon>
        <taxon>Streptomyces</taxon>
    </lineage>
</organism>
<proteinExistence type="predicted"/>
<gene>
    <name evidence="2" type="ORF">K9S39_41250</name>
</gene>
<accession>A0ABY4MLY9</accession>
<feature type="region of interest" description="Disordered" evidence="1">
    <location>
        <begin position="121"/>
        <end position="164"/>
    </location>
</feature>
<dbReference type="RefSeq" id="WP_248868386.1">
    <property type="nucleotide sequence ID" value="NZ_CP086322.1"/>
</dbReference>
<feature type="compositionally biased region" description="Basic and acidic residues" evidence="1">
    <location>
        <begin position="1"/>
        <end position="12"/>
    </location>
</feature>
<name>A0ABY4MLY9_9ACTN</name>
<sequence>MTEGPRRARADEAAVAQAPRHSHPGGALTRTQLQAVLKPAGRTRGIEAEAHRIHDVFRADRTHQPPLMEDALGKQMLALLIQLEAARTAADDIAKAVEEAFPQHPDAEILLSFPGPGRGVGADLPGDRYRPGGAPTKVAGRARTRGDRFLRQRRSFSTARGKAS</sequence>
<dbReference type="Proteomes" id="UP000830115">
    <property type="component" value="Chromosome"/>
</dbReference>
<dbReference type="EMBL" id="CP086322">
    <property type="protein sequence ID" value="UQA97436.1"/>
    <property type="molecule type" value="Genomic_DNA"/>
</dbReference>
<keyword evidence="3" id="KW-1185">Reference proteome</keyword>